<comment type="caution">
    <text evidence="2">The sequence shown here is derived from an EMBL/GenBank/DDBJ whole genome shotgun (WGS) entry which is preliminary data.</text>
</comment>
<gene>
    <name evidence="2" type="ORF">E2562_022231</name>
</gene>
<feature type="compositionally biased region" description="Low complexity" evidence="1">
    <location>
        <begin position="40"/>
        <end position="58"/>
    </location>
</feature>
<keyword evidence="3" id="KW-1185">Reference proteome</keyword>
<organism evidence="2 3">
    <name type="scientific">Oryza meyeriana var. granulata</name>
    <dbReference type="NCBI Taxonomy" id="110450"/>
    <lineage>
        <taxon>Eukaryota</taxon>
        <taxon>Viridiplantae</taxon>
        <taxon>Streptophyta</taxon>
        <taxon>Embryophyta</taxon>
        <taxon>Tracheophyta</taxon>
        <taxon>Spermatophyta</taxon>
        <taxon>Magnoliopsida</taxon>
        <taxon>Liliopsida</taxon>
        <taxon>Poales</taxon>
        <taxon>Poaceae</taxon>
        <taxon>BOP clade</taxon>
        <taxon>Oryzoideae</taxon>
        <taxon>Oryzeae</taxon>
        <taxon>Oryzinae</taxon>
        <taxon>Oryza</taxon>
        <taxon>Oryza meyeriana</taxon>
    </lineage>
</organism>
<reference evidence="2 3" key="1">
    <citation type="submission" date="2019-11" db="EMBL/GenBank/DDBJ databases">
        <title>Whole genome sequence of Oryza granulata.</title>
        <authorList>
            <person name="Li W."/>
        </authorList>
    </citation>
    <scope>NUCLEOTIDE SEQUENCE [LARGE SCALE GENOMIC DNA]</scope>
    <source>
        <strain evidence="3">cv. Menghai</strain>
        <tissue evidence="2">Leaf</tissue>
    </source>
</reference>
<dbReference type="EMBL" id="SPHZ02000003">
    <property type="protein sequence ID" value="KAF0926310.1"/>
    <property type="molecule type" value="Genomic_DNA"/>
</dbReference>
<feature type="region of interest" description="Disordered" evidence="1">
    <location>
        <begin position="1"/>
        <end position="91"/>
    </location>
</feature>
<dbReference type="Proteomes" id="UP000479710">
    <property type="component" value="Unassembled WGS sequence"/>
</dbReference>
<evidence type="ECO:0000313" key="3">
    <source>
        <dbReference type="Proteomes" id="UP000479710"/>
    </source>
</evidence>
<evidence type="ECO:0000256" key="1">
    <source>
        <dbReference type="SAM" id="MobiDB-lite"/>
    </source>
</evidence>
<protein>
    <submittedName>
        <fullName evidence="2">Uncharacterized protein</fullName>
    </submittedName>
</protein>
<evidence type="ECO:0000313" key="2">
    <source>
        <dbReference type="EMBL" id="KAF0926310.1"/>
    </source>
</evidence>
<accession>A0A6G1ENU2</accession>
<sequence length="91" mass="9119">MHKDLLDASPLVKPEADESIDIGRDDASPVAIDKFPETPSSSRAASGSSCSQTSSSSGSGSGGDSDEDDDGDSASRSPKATNHLPIGAAGR</sequence>
<dbReference type="AlphaFoldDB" id="A0A6G1ENU2"/>
<proteinExistence type="predicted"/>
<name>A0A6G1ENU2_9ORYZ</name>